<keyword evidence="4" id="KW-1003">Cell membrane</keyword>
<evidence type="ECO:0000256" key="14">
    <source>
        <dbReference type="SAM" id="Phobius"/>
    </source>
</evidence>
<dbReference type="InterPro" id="IPR036392">
    <property type="entry name" value="PLAT/LH2_dom_sf"/>
</dbReference>
<comment type="similarity">
    <text evidence="3">Belongs to the polycystin family.</text>
</comment>
<feature type="transmembrane region" description="Helical" evidence="14">
    <location>
        <begin position="86"/>
        <end position="108"/>
    </location>
</feature>
<feature type="transmembrane region" description="Helical" evidence="14">
    <location>
        <begin position="1661"/>
        <end position="1684"/>
    </location>
</feature>
<feature type="transmembrane region" description="Helical" evidence="14">
    <location>
        <begin position="2009"/>
        <end position="2031"/>
    </location>
</feature>
<dbReference type="GO" id="GO:0005261">
    <property type="term" value="F:monoatomic cation channel activity"/>
    <property type="evidence" value="ECO:0007669"/>
    <property type="project" value="TreeGrafter"/>
</dbReference>
<feature type="transmembrane region" description="Helical" evidence="14">
    <location>
        <begin position="1822"/>
        <end position="1847"/>
    </location>
</feature>
<keyword evidence="9 14" id="KW-0472">Membrane</keyword>
<keyword evidence="6" id="KW-0677">Repeat</keyword>
<dbReference type="SUPFAM" id="SSF49723">
    <property type="entry name" value="Lipase/lipooxygenase domain (PLAT/LH2 domain)"/>
    <property type="match status" value="1"/>
</dbReference>
<dbReference type="SMART" id="SM00089">
    <property type="entry name" value="PKD"/>
    <property type="match status" value="2"/>
</dbReference>
<feature type="transmembrane region" description="Helical" evidence="14">
    <location>
        <begin position="2051"/>
        <end position="2069"/>
    </location>
</feature>
<dbReference type="Gene3D" id="2.60.40.10">
    <property type="entry name" value="Immunoglobulins"/>
    <property type="match status" value="1"/>
</dbReference>
<evidence type="ECO:0000256" key="1">
    <source>
        <dbReference type="ARBA" id="ARBA00004138"/>
    </source>
</evidence>
<dbReference type="GO" id="GO:0005886">
    <property type="term" value="C:plasma membrane"/>
    <property type="evidence" value="ECO:0007669"/>
    <property type="project" value="UniProtKB-SubCell"/>
</dbReference>
<feature type="domain" description="PKD" evidence="15">
    <location>
        <begin position="133"/>
        <end position="187"/>
    </location>
</feature>
<dbReference type="Pfam" id="PF20519">
    <property type="entry name" value="Polycystin_dom"/>
    <property type="match status" value="1"/>
</dbReference>
<dbReference type="Pfam" id="PF01825">
    <property type="entry name" value="GPS"/>
    <property type="match status" value="1"/>
</dbReference>
<dbReference type="SMART" id="SM00308">
    <property type="entry name" value="LH2"/>
    <property type="match status" value="1"/>
</dbReference>
<feature type="region of interest" description="Disordered" evidence="13">
    <location>
        <begin position="1057"/>
        <end position="1087"/>
    </location>
</feature>
<dbReference type="PROSITE" id="PS50221">
    <property type="entry name" value="GAIN_B"/>
    <property type="match status" value="1"/>
</dbReference>
<feature type="region of interest" description="Disordered" evidence="13">
    <location>
        <begin position="680"/>
        <end position="723"/>
    </location>
</feature>
<dbReference type="Ensembl" id="ENSSPAT00000028210.1">
    <property type="protein sequence ID" value="ENSSPAP00000027757.1"/>
    <property type="gene ID" value="ENSSPAG00000020847.1"/>
</dbReference>
<dbReference type="Pfam" id="PF00801">
    <property type="entry name" value="PKD"/>
    <property type="match status" value="2"/>
</dbReference>
<accession>A0A3B5BJT4</accession>
<proteinExistence type="inferred from homology"/>
<dbReference type="CDD" id="cd00146">
    <property type="entry name" value="PKD"/>
    <property type="match status" value="1"/>
</dbReference>
<feature type="transmembrane region" description="Helical" evidence="14">
    <location>
        <begin position="1414"/>
        <end position="1434"/>
    </location>
</feature>
<organism evidence="19">
    <name type="scientific">Stegastes partitus</name>
    <name type="common">bicolor damselfish</name>
    <dbReference type="NCBI Taxonomy" id="144197"/>
    <lineage>
        <taxon>Eukaryota</taxon>
        <taxon>Metazoa</taxon>
        <taxon>Chordata</taxon>
        <taxon>Craniata</taxon>
        <taxon>Vertebrata</taxon>
        <taxon>Euteleostomi</taxon>
        <taxon>Actinopterygii</taxon>
        <taxon>Neopterygii</taxon>
        <taxon>Teleostei</taxon>
        <taxon>Neoteleostei</taxon>
        <taxon>Acanthomorphata</taxon>
        <taxon>Ovalentaria</taxon>
        <taxon>Pomacentridae</taxon>
        <taxon>Stegastes</taxon>
    </lineage>
</organism>
<keyword evidence="10" id="KW-1015">Disulfide bond</keyword>
<dbReference type="STRING" id="144197.ENSSPAP00000027757"/>
<dbReference type="PANTHER" id="PTHR46730">
    <property type="entry name" value="POLYCYSTIN-1"/>
    <property type="match status" value="1"/>
</dbReference>
<feature type="compositionally biased region" description="Low complexity" evidence="13">
    <location>
        <begin position="580"/>
        <end position="589"/>
    </location>
</feature>
<feature type="compositionally biased region" description="Basic and acidic residues" evidence="13">
    <location>
        <begin position="606"/>
        <end position="615"/>
    </location>
</feature>
<dbReference type="PANTHER" id="PTHR46730:SF4">
    <property type="entry name" value="POLYCYSTIC KIDNEY DISEASE PROTEIN 1-LIKE 1"/>
    <property type="match status" value="1"/>
</dbReference>
<evidence type="ECO:0000256" key="7">
    <source>
        <dbReference type="ARBA" id="ARBA00022989"/>
    </source>
</evidence>
<sequence length="2376" mass="264469">ELLETTSKGQSSARVSVLDDGSFTASFDWIFKNPGKYEIRKFTRANLCSFLELHSALHNVVCLIFACSSFILCFRRLCLQPPLHALLLPPLIFLAYIVTIYLFFFLAVRISAAKQAYPTNTDVTFLAVADLPDPVDFLWHFGDSRSARTTSRTVTRRFYQPGSYDVVLVASHGQTSVTSNAFQLVVQRAVKLNRLIHQASVLQNQTVVVSCRVNVGTNLTFLWSFGDGTVRPGQSSEEHVFYRTGEFRLEVNVSNLISSASLSSYIFVVDRPCRPPPVKNMGPLKLQVRRHEVVRLGVTYDTEVDCDGSGGLHYTWTLFDSAGRSFPLPLTDTHRQSLTLQSHLLLYDTYTAIARVQVVGSVVYSNYSVRVQVVPSPPVAVIQGGTNVFINRSSGTVTLDGQASHDPDFPMNPLRYYSWTCKPVSSIASSCFSQHIHTSSSVLKFPVGFLKHNFDQFQFRLTVHSGERSASAETFVTLVSNLIRRVSVSCSRCQGDRVSWDQTFSVSATCEGCNIPAEHVQYSWSLYVVNASSKPVTEIPFCSTVDLTSFSSIMENPATSPQTPEISTLHTPVASSQSSHSVYASAASSPTENSSETKAKNLNLDRSNESRDTSDKAVGFSSFLPLSESEPSTSPLVLGDGSIMHSDHFDITSELPVEPDSSTYWDFSFPVPESSGEDYDALFPSAEEGDPGMSAGRPTDGESLSPGDDSLFDPATHQDEGSNLVDLKPPVVLQDPSLLDLPRHPLDRGLFESYTGSSSPSLDFRPFSLRAGSRYMLEVTAESQNSILGRTQLFFQTNPVPKGMTCQVQPVTGREFYTHFSIFCTSGREDLLYEYSYSVGGRPRRTLYQGRDFQHYFSLPSGDPSDDYKVTIYTEIRSSTLGSATKPCPVTVRVQPSFFRNTSSSSSHHDPDLELSESGLRNLSALVQLGNSVEIRNYVGLLSIILNRLSLDTEANTQAQGHMRNQLICTLCELEKVSTTDNIYILEDLLKVTNQVTLVSARRVTAHIRAILERCSDQKTLSSLISLLSHSLQVVTSCSFTPETPNSVDITQALETGSHSGEKGAPNAYIRDSSAGPHTKQRRSTPTKQVMQLVTDILQTASDLMLVRFVDVETKEHSVRAGLITLYATSLNQTSTVINSGSATFYMPAPLIQILFDHHTGVTDRLQHRPCVLKVLTELAHSPFTWASYSTQLSGPVVDLSLYKCSTRRRIPVRSLIQPIVTELHHLQRNRSSVSEYILLRSHISYHSFNITQEHLQQAIQVTVVFTPSPNKAFPIMLLFRMFERPTPSMHHLHRVHRWESNTTRITLPPSYLSAAGIGHLALLDAGFGKAPRSKHLSEQISYSLTVDSSLCLSWDGQQGAWTRHGCRTRLEDTSPAVSCSCHQLRPLTVMRHLIQSSHDTADLDPFLSASSDLTVVVVLTLCLCLYIPGLVACKRADVSSEGNRRIHYLSDNPPSDPHLYAVTIHTGLCSAARMSAKIYIVLYGEDGATQTRELQVPGCTLFRRNSQDTFILSAADSLGPVWGLHIWHDNSGPSPDWYLKQVEVSEVNTERVRRWLFVGQCWLAVNKGDGRVERELRVCTQGIGFAKMLGLKLLEYMADFHIWMSVCSCPCPNSFTHTQRLSVCLLLLLGYACVNTVIVSQTDDQLLFELGFIDMSAVSVTTGLLSVAAVLPGATVIAFLFRLRGVKPMRSRVQRAKSKMTEKDCFEGYSTKALLWIHSLFFSLMSCIFLIQPAVILSVAVTVSCWYQQRSDFHSFVSLEILKMWSHNNQPEETFTSSAFPQMRCLEKLLGARRRARFLRLVRPPTPAELRKTRGKKRRNALIYETLRDLSLCVPMFILMMCIIYGSSVSDHYHLNRAVRRLFIGNQDNAFRAIQTHEDWWKWTQTSLLDLLYKNASFKTEMMSDTFQNQVSMATLPRTCGPLGCHAGPSATVGLGRTKSDAASKLKLLRSGGWLGGQTVALKVHFTLYSPAPNLFTSVTLLAEQSPTGVLLPSAKVQSVRVYHTPAVWGYIVMVCQLLFLLLSLLQLYLQTSSLAQQGLLEYLRKPCNLVEVSLLTVTIVYYVYHIYRSVIIMEVVESLQRRSYRGHVDVSLLATWEQSVRTLRGIVVFLLTVKCVTVLRVNRTLAVSATLFAHSLSSLLWPAISGLILLAALSCVGNLLYIQNSWAFSSVPRSFWTLLRQHRGLGAGRGFLLSGHDLFYYGVLCLTSTTAVMVTNSFCASKNVPTAQLTLVSPFQTYYLEEFESLVDELLFRLNALSSSLHHTLPPKAHRFGEEDSPVDLNILQVRQQRGQMGHNPSLDIVVASDDKLKGECCLGRPEPASLERLLTGDVLEKQADKWSKTNDWLSKTQATHTEVVVEVLVHEEPGRIEPDTH</sequence>
<dbReference type="Pfam" id="PF02010">
    <property type="entry name" value="REJ"/>
    <property type="match status" value="2"/>
</dbReference>
<feature type="transmembrane region" description="Helical" evidence="14">
    <location>
        <begin position="56"/>
        <end position="74"/>
    </location>
</feature>
<feature type="domain" description="GAIN-B" evidence="17">
    <location>
        <begin position="1247"/>
        <end position="1401"/>
    </location>
</feature>
<dbReference type="Pfam" id="PF08016">
    <property type="entry name" value="PKD_channel"/>
    <property type="match status" value="1"/>
</dbReference>
<dbReference type="InterPro" id="IPR014010">
    <property type="entry name" value="REJ_dom"/>
</dbReference>
<dbReference type="InterPro" id="IPR022409">
    <property type="entry name" value="PKD/Chitinase_dom"/>
</dbReference>
<feature type="domain" description="PKD" evidence="15">
    <location>
        <begin position="216"/>
        <end position="268"/>
    </location>
</feature>
<dbReference type="GeneTree" id="ENSGT00940000164905"/>
<feature type="transmembrane region" description="Helical" evidence="14">
    <location>
        <begin position="2200"/>
        <end position="2221"/>
    </location>
</feature>
<evidence type="ECO:0000259" key="18">
    <source>
        <dbReference type="PROSITE" id="PS51111"/>
    </source>
</evidence>
<dbReference type="InterPro" id="IPR057244">
    <property type="entry name" value="GAIN_B"/>
</dbReference>
<keyword evidence="5 14" id="KW-0812">Transmembrane</keyword>
<evidence type="ECO:0000256" key="2">
    <source>
        <dbReference type="ARBA" id="ARBA00004651"/>
    </source>
</evidence>
<dbReference type="InterPro" id="IPR013783">
    <property type="entry name" value="Ig-like_fold"/>
</dbReference>
<dbReference type="GO" id="GO:0005929">
    <property type="term" value="C:cilium"/>
    <property type="evidence" value="ECO:0007669"/>
    <property type="project" value="UniProtKB-SubCell"/>
</dbReference>
<dbReference type="InterPro" id="IPR000601">
    <property type="entry name" value="PKD_dom"/>
</dbReference>
<dbReference type="Pfam" id="PF01477">
    <property type="entry name" value="PLAT"/>
    <property type="match status" value="1"/>
</dbReference>
<dbReference type="InterPro" id="IPR000203">
    <property type="entry name" value="GPS"/>
</dbReference>
<evidence type="ECO:0000256" key="3">
    <source>
        <dbReference type="ARBA" id="ARBA00007200"/>
    </source>
</evidence>
<evidence type="ECO:0000256" key="4">
    <source>
        <dbReference type="ARBA" id="ARBA00022475"/>
    </source>
</evidence>
<evidence type="ECO:0000256" key="13">
    <source>
        <dbReference type="SAM" id="MobiDB-lite"/>
    </source>
</evidence>
<evidence type="ECO:0000256" key="5">
    <source>
        <dbReference type="ARBA" id="ARBA00022692"/>
    </source>
</evidence>
<feature type="domain" description="PLAT" evidence="16">
    <location>
        <begin position="1459"/>
        <end position="1578"/>
    </location>
</feature>
<dbReference type="Gene3D" id="2.60.60.20">
    <property type="entry name" value="PLAT/LH2 domain"/>
    <property type="match status" value="1"/>
</dbReference>
<dbReference type="InterPro" id="IPR046791">
    <property type="entry name" value="Polycystin_dom"/>
</dbReference>
<reference evidence="19" key="1">
    <citation type="submission" date="2023-09" db="UniProtKB">
        <authorList>
            <consortium name="Ensembl"/>
        </authorList>
    </citation>
    <scope>IDENTIFICATION</scope>
</reference>
<evidence type="ECO:0000313" key="19">
    <source>
        <dbReference type="Ensembl" id="ENSSPAP00000027757.1"/>
    </source>
</evidence>
<name>A0A3B5BJT4_9TELE</name>
<dbReference type="InterPro" id="IPR013122">
    <property type="entry name" value="PKD1_2_channel"/>
</dbReference>
<dbReference type="PROSITE" id="PS50093">
    <property type="entry name" value="PKD"/>
    <property type="match status" value="2"/>
</dbReference>
<dbReference type="PROSITE" id="PS50095">
    <property type="entry name" value="PLAT"/>
    <property type="match status" value="1"/>
</dbReference>
<dbReference type="PROSITE" id="PS51111">
    <property type="entry name" value="REJ"/>
    <property type="match status" value="1"/>
</dbReference>
<feature type="region of interest" description="Disordered" evidence="13">
    <location>
        <begin position="580"/>
        <end position="616"/>
    </location>
</feature>
<evidence type="ECO:0000259" key="15">
    <source>
        <dbReference type="PROSITE" id="PS50093"/>
    </source>
</evidence>
<evidence type="ECO:0000256" key="6">
    <source>
        <dbReference type="ARBA" id="ARBA00022737"/>
    </source>
</evidence>
<feature type="domain" description="REJ" evidence="18">
    <location>
        <begin position="273"/>
        <end position="876"/>
    </location>
</feature>
<comment type="caution">
    <text evidence="12">Lacks conserved residue(s) required for the propagation of feature annotation.</text>
</comment>
<evidence type="ECO:0000259" key="16">
    <source>
        <dbReference type="PROSITE" id="PS50095"/>
    </source>
</evidence>
<keyword evidence="7 14" id="KW-1133">Transmembrane helix</keyword>
<evidence type="ECO:0000256" key="9">
    <source>
        <dbReference type="ARBA" id="ARBA00023136"/>
    </source>
</evidence>
<protein>
    <submittedName>
        <fullName evidence="19">Polycystin 1 like 1, transient receptor potential channel interacting</fullName>
    </submittedName>
</protein>
<evidence type="ECO:0000256" key="10">
    <source>
        <dbReference type="ARBA" id="ARBA00023157"/>
    </source>
</evidence>
<dbReference type="SUPFAM" id="SSF49299">
    <property type="entry name" value="PKD domain"/>
    <property type="match status" value="2"/>
</dbReference>
<keyword evidence="8" id="KW-0969">Cilium</keyword>
<feature type="transmembrane region" description="Helical" evidence="14">
    <location>
        <begin position="1622"/>
        <end position="1641"/>
    </location>
</feature>
<evidence type="ECO:0000256" key="8">
    <source>
        <dbReference type="ARBA" id="ARBA00023069"/>
    </source>
</evidence>
<dbReference type="InterPro" id="IPR002859">
    <property type="entry name" value="PKD/REJ-like"/>
</dbReference>
<dbReference type="GO" id="GO:0006816">
    <property type="term" value="P:calcium ion transport"/>
    <property type="evidence" value="ECO:0007669"/>
    <property type="project" value="TreeGrafter"/>
</dbReference>
<dbReference type="InterPro" id="IPR035986">
    <property type="entry name" value="PKD_dom_sf"/>
</dbReference>
<keyword evidence="11" id="KW-0966">Cell projection</keyword>
<evidence type="ECO:0000256" key="12">
    <source>
        <dbReference type="PROSITE-ProRule" id="PRU00152"/>
    </source>
</evidence>
<comment type="subcellular location">
    <subcellularLocation>
        <location evidence="2">Cell membrane</location>
        <topology evidence="2">Multi-pass membrane protein</topology>
    </subcellularLocation>
    <subcellularLocation>
        <location evidence="1">Cell projection</location>
        <location evidence="1">Cilium</location>
    </subcellularLocation>
</comment>
<evidence type="ECO:0000256" key="11">
    <source>
        <dbReference type="ARBA" id="ARBA00023273"/>
    </source>
</evidence>
<feature type="transmembrane region" description="Helical" evidence="14">
    <location>
        <begin position="2141"/>
        <end position="2164"/>
    </location>
</feature>
<dbReference type="InterPro" id="IPR001024">
    <property type="entry name" value="PLAT/LH2_dom"/>
</dbReference>
<evidence type="ECO:0000259" key="17">
    <source>
        <dbReference type="PROSITE" id="PS50221"/>
    </source>
</evidence>